<dbReference type="EMBL" id="UFVS01000001">
    <property type="protein sequence ID" value="SUX43517.1"/>
    <property type="molecule type" value="Genomic_DNA"/>
</dbReference>
<evidence type="ECO:0000313" key="2">
    <source>
        <dbReference type="EMBL" id="SIR24191.1"/>
    </source>
</evidence>
<protein>
    <submittedName>
        <fullName evidence="2">DNA-binding domain-containing protein</fullName>
    </submittedName>
    <submittedName>
        <fullName evidence="3">Divergent AAA domain</fullName>
    </submittedName>
</protein>
<dbReference type="Proteomes" id="UP000185725">
    <property type="component" value="Unassembled WGS sequence"/>
</dbReference>
<dbReference type="GeneID" id="303673493"/>
<evidence type="ECO:0000313" key="5">
    <source>
        <dbReference type="Proteomes" id="UP000255231"/>
    </source>
</evidence>
<sequence length="340" mass="39031">MYYSEAFFKKDIYNINENDVLQFFSNSPEESSILEFKSGDNLDIQKVYPEVCALHNTQGGLLIIGSPKPRKYDGREIFDGPLTRSPFKDKDWVYQKIAGKISPPPTSIKIHDVKMSDGKYVQIIDIPKSIHPPHQYLDNGIYYLRFETSSKFAPHGLVEAMFNKRQEPSVNCFISKFNFNFYDPTEIEFQITNTTDYPLLGVRGLIKFYNVNEVTQSGNINGDFIKLNESLDFDSNLTCFTADILKPDTVIVRGLASLHRYYVTTGKLPFLAQFYIWSQNMNLKNYGFIISPIQNKSIKYEIKANLFDDASKTIENVLLSEKDEEIISGLKTLLKSIKHN</sequence>
<feature type="domain" description="Schlafen AlbA-2" evidence="1">
    <location>
        <begin position="30"/>
        <end position="151"/>
    </location>
</feature>
<dbReference type="AlphaFoldDB" id="A0A381FAH2"/>
<dbReference type="InterPro" id="IPR007421">
    <property type="entry name" value="Schlafen_AlbA_2_dom"/>
</dbReference>
<dbReference type="InterPro" id="IPR038461">
    <property type="entry name" value="Schlafen_AlbA_2_dom_sf"/>
</dbReference>
<evidence type="ECO:0000313" key="4">
    <source>
        <dbReference type="Proteomes" id="UP000185725"/>
    </source>
</evidence>
<reference evidence="3 5" key="2">
    <citation type="submission" date="2018-06" db="EMBL/GenBank/DDBJ databases">
        <authorList>
            <consortium name="Pathogen Informatics"/>
            <person name="Doyle S."/>
        </authorList>
    </citation>
    <scope>NUCLEOTIDE SEQUENCE [LARGE SCALE GENOMIC DNA]</scope>
    <source>
        <strain evidence="3 5">NCTC13560</strain>
    </source>
</reference>
<proteinExistence type="predicted"/>
<dbReference type="Proteomes" id="UP000255231">
    <property type="component" value="Unassembled WGS sequence"/>
</dbReference>
<keyword evidence="4" id="KW-1185">Reference proteome</keyword>
<name>A0A381FAH2_9FLAO</name>
<accession>A0A381FAH2</accession>
<reference evidence="2 4" key="1">
    <citation type="submission" date="2017-01" db="EMBL/GenBank/DDBJ databases">
        <authorList>
            <person name="Varghese N."/>
            <person name="Submissions S."/>
        </authorList>
    </citation>
    <scope>NUCLEOTIDE SEQUENCE [LARGE SCALE GENOMIC DNA]</scope>
    <source>
        <strain evidence="2 4">ATCC 27950</strain>
    </source>
</reference>
<gene>
    <name evidence="3" type="ORF">NCTC13560_02062</name>
    <name evidence="2" type="ORF">SAMN05421682_11589</name>
</gene>
<keyword evidence="2" id="KW-0238">DNA-binding</keyword>
<evidence type="ECO:0000313" key="3">
    <source>
        <dbReference type="EMBL" id="SUX43517.1"/>
    </source>
</evidence>
<evidence type="ECO:0000259" key="1">
    <source>
        <dbReference type="Pfam" id="PF04326"/>
    </source>
</evidence>
<dbReference type="Pfam" id="PF04326">
    <property type="entry name" value="SLFN_AlbA_2"/>
    <property type="match status" value="1"/>
</dbReference>
<dbReference type="EMBL" id="FTMF01000015">
    <property type="protein sequence ID" value="SIR24191.1"/>
    <property type="molecule type" value="Genomic_DNA"/>
</dbReference>
<dbReference type="RefSeq" id="WP_076562345.1">
    <property type="nucleotide sequence ID" value="NZ_CP033929.1"/>
</dbReference>
<dbReference type="KEGG" id="cil:EG358_07265"/>
<organism evidence="3 5">
    <name type="scientific">Chryseobacterium indoltheticum</name>
    <dbReference type="NCBI Taxonomy" id="254"/>
    <lineage>
        <taxon>Bacteria</taxon>
        <taxon>Pseudomonadati</taxon>
        <taxon>Bacteroidota</taxon>
        <taxon>Flavobacteriia</taxon>
        <taxon>Flavobacteriales</taxon>
        <taxon>Weeksellaceae</taxon>
        <taxon>Chryseobacterium group</taxon>
        <taxon>Chryseobacterium</taxon>
    </lineage>
</organism>
<dbReference type="Gene3D" id="3.30.950.30">
    <property type="entry name" value="Schlafen, AAA domain"/>
    <property type="match status" value="1"/>
</dbReference>
<dbReference type="OrthoDB" id="1158700at2"/>
<dbReference type="GO" id="GO:0003677">
    <property type="term" value="F:DNA binding"/>
    <property type="evidence" value="ECO:0007669"/>
    <property type="project" value="UniProtKB-KW"/>
</dbReference>